<sequence length="400" mass="41944">MANFEAHFAGFHPLQADEDASPEALMLARSRAALAWGRLQGLVAHLEPGVADLLAASVIHAQLRDALSQAGHAGAAAEIDLWLCGLAAPPAEGPHVFADPWGITHAILTELSLARWEPIARAAQRLRAAAGPDRGCAGPADPLSPREAIALAGQLASDAVPHSDSTWPLVAIDHLHAAAAASTEFAPSEPDQWLLDLPGGPMALAQPRARTPLWAIDLVAGAALSGSAPGTVPLPCPGALRAEALAPWLWPRERGILVAEALESSAERLARLVEQARTRHHHMTSTLADLRSNSRAPLLYTLLAGFGPLRPGQIERALHLSKNGARELVKSLKTAGLAEIERHRGQVLIRASLAGGTGRETDPGVDLSPVLSAESLAEFDDAMAAIDRLLARSNGSASKE</sequence>
<dbReference type="SUPFAM" id="SSF46785">
    <property type="entry name" value="Winged helix' DNA-binding domain"/>
    <property type="match status" value="1"/>
</dbReference>
<proteinExistence type="predicted"/>
<protein>
    <submittedName>
        <fullName evidence="1">Uncharacterized protein</fullName>
    </submittedName>
</protein>
<dbReference type="EMBL" id="CP012701">
    <property type="protein sequence ID" value="ALH83032.1"/>
    <property type="molecule type" value="Genomic_DNA"/>
</dbReference>
<evidence type="ECO:0000313" key="1">
    <source>
        <dbReference type="EMBL" id="ALH83032.1"/>
    </source>
</evidence>
<name>A0A0N9V5M0_SPHMC</name>
<gene>
    <name evidence="1" type="ORF">AN936_23050</name>
</gene>
<dbReference type="PATRIC" id="fig|33050.5.peg.4663"/>
<keyword evidence="1" id="KW-0614">Plasmid</keyword>
<dbReference type="Proteomes" id="UP000058074">
    <property type="component" value="Plasmid 1"/>
</dbReference>
<dbReference type="AlphaFoldDB" id="A0A0N9V5M0"/>
<evidence type="ECO:0000313" key="2">
    <source>
        <dbReference type="Proteomes" id="UP000058074"/>
    </source>
</evidence>
<dbReference type="InterPro" id="IPR036388">
    <property type="entry name" value="WH-like_DNA-bd_sf"/>
</dbReference>
<dbReference type="Gene3D" id="1.10.10.10">
    <property type="entry name" value="Winged helix-like DNA-binding domain superfamily/Winged helix DNA-binding domain"/>
    <property type="match status" value="1"/>
</dbReference>
<dbReference type="KEGG" id="smag:AN936_23050"/>
<accession>A0A0N9V5M0</accession>
<geneLocation type="plasmid" evidence="1 2">
    <name>1</name>
</geneLocation>
<organism evidence="1 2">
    <name type="scientific">Sphingopyxis macrogoltabida</name>
    <name type="common">Sphingomonas macrogoltabidus</name>
    <dbReference type="NCBI Taxonomy" id="33050"/>
    <lineage>
        <taxon>Bacteria</taxon>
        <taxon>Pseudomonadati</taxon>
        <taxon>Pseudomonadota</taxon>
        <taxon>Alphaproteobacteria</taxon>
        <taxon>Sphingomonadales</taxon>
        <taxon>Sphingomonadaceae</taxon>
        <taxon>Sphingopyxis</taxon>
    </lineage>
</organism>
<dbReference type="InterPro" id="IPR036390">
    <property type="entry name" value="WH_DNA-bd_sf"/>
</dbReference>
<reference evidence="1 2" key="1">
    <citation type="journal article" date="2015" name="Genome Announc.">
        <title>Complete Genome Sequence of Polypropylene Glycol- and Polyethylene Glycol-Degrading Sphingopyxis macrogoltabida Strain EY-1.</title>
        <authorList>
            <person name="Ohtsubo Y."/>
            <person name="Nagata Y."/>
            <person name="Numata M."/>
            <person name="Tsuchikane K."/>
            <person name="Hosoyama A."/>
            <person name="Yamazoe A."/>
            <person name="Tsuda M."/>
            <person name="Fujita N."/>
            <person name="Kawai F."/>
        </authorList>
    </citation>
    <scope>NUCLEOTIDE SEQUENCE [LARGE SCALE GENOMIC DNA]</scope>
    <source>
        <strain evidence="1 2">EY-1</strain>
        <plasmid evidence="1">1</plasmid>
    </source>
</reference>